<name>A0ABW6UMM2_9ACTN</name>
<accession>A0ABW6UMM2</accession>
<reference evidence="2 3" key="1">
    <citation type="submission" date="2024-10" db="EMBL/GenBank/DDBJ databases">
        <title>The Natural Products Discovery Center: Release of the First 8490 Sequenced Strains for Exploring Actinobacteria Biosynthetic Diversity.</title>
        <authorList>
            <person name="Kalkreuter E."/>
            <person name="Kautsar S.A."/>
            <person name="Yang D."/>
            <person name="Bader C.D."/>
            <person name="Teijaro C.N."/>
            <person name="Fluegel L."/>
            <person name="Davis C.M."/>
            <person name="Simpson J.R."/>
            <person name="Lauterbach L."/>
            <person name="Steele A.D."/>
            <person name="Gui C."/>
            <person name="Meng S."/>
            <person name="Li G."/>
            <person name="Viehrig K."/>
            <person name="Ye F."/>
            <person name="Su P."/>
            <person name="Kiefer A.F."/>
            <person name="Nichols A."/>
            <person name="Cepeda A.J."/>
            <person name="Yan W."/>
            <person name="Fan B."/>
            <person name="Jiang Y."/>
            <person name="Adhikari A."/>
            <person name="Zheng C.-J."/>
            <person name="Schuster L."/>
            <person name="Cowan T.M."/>
            <person name="Smanski M.J."/>
            <person name="Chevrette M.G."/>
            <person name="De Carvalho L.P.S."/>
            <person name="Shen B."/>
        </authorList>
    </citation>
    <scope>NUCLEOTIDE SEQUENCE [LARGE SCALE GENOMIC DNA]</scope>
    <source>
        <strain evidence="2 3">NPDC001390</strain>
    </source>
</reference>
<protein>
    <recommendedName>
        <fullName evidence="4">LigA protein</fullName>
    </recommendedName>
</protein>
<gene>
    <name evidence="2" type="ORF">ACFY1D_18785</name>
</gene>
<feature type="region of interest" description="Disordered" evidence="1">
    <location>
        <begin position="1"/>
        <end position="114"/>
    </location>
</feature>
<proteinExistence type="predicted"/>
<feature type="compositionally biased region" description="Pro residues" evidence="1">
    <location>
        <begin position="27"/>
        <end position="56"/>
    </location>
</feature>
<evidence type="ECO:0000256" key="1">
    <source>
        <dbReference type="SAM" id="MobiDB-lite"/>
    </source>
</evidence>
<dbReference type="EMBL" id="JBIAWJ010000009">
    <property type="protein sequence ID" value="MFF4523445.1"/>
    <property type="molecule type" value="Genomic_DNA"/>
</dbReference>
<keyword evidence="3" id="KW-1185">Reference proteome</keyword>
<evidence type="ECO:0000313" key="3">
    <source>
        <dbReference type="Proteomes" id="UP001602058"/>
    </source>
</evidence>
<comment type="caution">
    <text evidence="2">The sequence shown here is derived from an EMBL/GenBank/DDBJ whole genome shotgun (WGS) entry which is preliminary data.</text>
</comment>
<evidence type="ECO:0008006" key="4">
    <source>
        <dbReference type="Google" id="ProtNLM"/>
    </source>
</evidence>
<dbReference type="Proteomes" id="UP001602058">
    <property type="component" value="Unassembled WGS sequence"/>
</dbReference>
<evidence type="ECO:0000313" key="2">
    <source>
        <dbReference type="EMBL" id="MFF4523445.1"/>
    </source>
</evidence>
<sequence>MSTPTPSAPSAPSAPTAPTAPAAPAAPQAPAPTAPASTPPAPTAPPVAAPPVPPEGGEPQDVASLPAWAQKLITDTRAEAANYRTRAQSAEQGQQPAAPTPPAPTTPAEAVEGDVSRLPQWAQRAITDGQTAARRAAVQAAIIQAAPGAGADVARLLDSQSFAAAVATVDPADTTAITQAISNALTAQPWLAVAPTGPARAGADFGSTGAGEVTAEQFARMSYAERVELHQSDPDTYRRLAGS</sequence>
<dbReference type="RefSeq" id="WP_387887801.1">
    <property type="nucleotide sequence ID" value="NZ_JBIAWJ010000009.1"/>
</dbReference>
<feature type="compositionally biased region" description="Low complexity" evidence="1">
    <location>
        <begin position="1"/>
        <end position="26"/>
    </location>
</feature>
<organism evidence="2 3">
    <name type="scientific">Streptomyces bluensis</name>
    <dbReference type="NCBI Taxonomy" id="33897"/>
    <lineage>
        <taxon>Bacteria</taxon>
        <taxon>Bacillati</taxon>
        <taxon>Actinomycetota</taxon>
        <taxon>Actinomycetes</taxon>
        <taxon>Kitasatosporales</taxon>
        <taxon>Streptomycetaceae</taxon>
        <taxon>Streptomyces</taxon>
    </lineage>
</organism>